<sequence>MNNINKWNVKWLILVMTLLLGVIALLALCIGRYWISPQDVIRVFLIKGKMLDQSLSGMEESVIFTLRLPRILAAILIGSSLALSGAVYQGIFRNPLVSPDMLGVSAGACVGAAAGILLGVGSQLVQLTAFLGGLVAVWLAMFIPKLVRNNTMIILVLSGVIVGGLMTAILGMIKYMADAETELAEITYWQMGSIAKVSMTDLVRIFPVILFATVLLLALSWQINILSLGVVEAKTLGINVTRVRTLAILGATLLTASSVSISGTVGWVGLVIPHLGRMIIGDDNRRLLPVACLLGAIFMIVVDTLARVLTSAELPLSILTGLIGAPFYVLLLLKQRTRLV</sequence>
<feature type="transmembrane region" description="Helical" evidence="8">
    <location>
        <begin position="314"/>
        <end position="333"/>
    </location>
</feature>
<dbReference type="Pfam" id="PF01032">
    <property type="entry name" value="FecCD"/>
    <property type="match status" value="1"/>
</dbReference>
<dbReference type="FunFam" id="1.10.3470.10:FF:000001">
    <property type="entry name" value="Vitamin B12 ABC transporter permease BtuC"/>
    <property type="match status" value="1"/>
</dbReference>
<dbReference type="Proteomes" id="UP001268577">
    <property type="component" value="Unassembled WGS sequence"/>
</dbReference>
<dbReference type="CDD" id="cd06550">
    <property type="entry name" value="TM_ABC_iron-siderophores_like"/>
    <property type="match status" value="1"/>
</dbReference>
<dbReference type="AlphaFoldDB" id="A0AAW8TZZ1"/>
<comment type="similarity">
    <text evidence="2">Belongs to the binding-protein-dependent transport system permease family. FecCD subfamily.</text>
</comment>
<evidence type="ECO:0000256" key="4">
    <source>
        <dbReference type="ARBA" id="ARBA00022475"/>
    </source>
</evidence>
<dbReference type="InterPro" id="IPR037294">
    <property type="entry name" value="ABC_BtuC-like"/>
</dbReference>
<feature type="transmembrane region" description="Helical" evidence="8">
    <location>
        <begin position="12"/>
        <end position="35"/>
    </location>
</feature>
<keyword evidence="4" id="KW-1003">Cell membrane</keyword>
<feature type="transmembrane region" description="Helical" evidence="8">
    <location>
        <begin position="287"/>
        <end position="308"/>
    </location>
</feature>
<comment type="caution">
    <text evidence="9">The sequence shown here is derived from an EMBL/GenBank/DDBJ whole genome shotgun (WGS) entry which is preliminary data.</text>
</comment>
<dbReference type="GO" id="GO:0022857">
    <property type="term" value="F:transmembrane transporter activity"/>
    <property type="evidence" value="ECO:0007669"/>
    <property type="project" value="InterPro"/>
</dbReference>
<feature type="transmembrane region" description="Helical" evidence="8">
    <location>
        <begin position="101"/>
        <end position="120"/>
    </location>
</feature>
<dbReference type="GO" id="GO:0033214">
    <property type="term" value="P:siderophore-iron import into cell"/>
    <property type="evidence" value="ECO:0007669"/>
    <property type="project" value="TreeGrafter"/>
</dbReference>
<evidence type="ECO:0000313" key="9">
    <source>
        <dbReference type="EMBL" id="MDT2832871.1"/>
    </source>
</evidence>
<keyword evidence="5 8" id="KW-0812">Transmembrane</keyword>
<dbReference type="GO" id="GO:0005886">
    <property type="term" value="C:plasma membrane"/>
    <property type="evidence" value="ECO:0007669"/>
    <property type="project" value="UniProtKB-SubCell"/>
</dbReference>
<feature type="transmembrane region" description="Helical" evidence="8">
    <location>
        <begin position="127"/>
        <end position="147"/>
    </location>
</feature>
<evidence type="ECO:0000256" key="3">
    <source>
        <dbReference type="ARBA" id="ARBA00022448"/>
    </source>
</evidence>
<feature type="transmembrane region" description="Helical" evidence="8">
    <location>
        <begin position="205"/>
        <end position="226"/>
    </location>
</feature>
<protein>
    <submittedName>
        <fullName evidence="9">Iron ABC transporter permease</fullName>
    </submittedName>
</protein>
<evidence type="ECO:0000256" key="7">
    <source>
        <dbReference type="ARBA" id="ARBA00023136"/>
    </source>
</evidence>
<keyword evidence="7 8" id="KW-0472">Membrane</keyword>
<dbReference type="PANTHER" id="PTHR30472:SF70">
    <property type="entry name" value="MOLYBDATE IMPORT SYSTEM PERMEASE PROTEIN MOLB"/>
    <property type="match status" value="1"/>
</dbReference>
<evidence type="ECO:0000256" key="5">
    <source>
        <dbReference type="ARBA" id="ARBA00022692"/>
    </source>
</evidence>
<organism evidence="9 10">
    <name type="scientific">Vagococcus carniphilus</name>
    <dbReference type="NCBI Taxonomy" id="218144"/>
    <lineage>
        <taxon>Bacteria</taxon>
        <taxon>Bacillati</taxon>
        <taxon>Bacillota</taxon>
        <taxon>Bacilli</taxon>
        <taxon>Lactobacillales</taxon>
        <taxon>Enterococcaceae</taxon>
        <taxon>Vagococcus</taxon>
    </lineage>
</organism>
<name>A0AAW8TZZ1_9ENTE</name>
<evidence type="ECO:0000256" key="1">
    <source>
        <dbReference type="ARBA" id="ARBA00004651"/>
    </source>
</evidence>
<accession>A0AAW8TZZ1</accession>
<proteinExistence type="inferred from homology"/>
<evidence type="ECO:0000256" key="6">
    <source>
        <dbReference type="ARBA" id="ARBA00022989"/>
    </source>
</evidence>
<evidence type="ECO:0000313" key="10">
    <source>
        <dbReference type="Proteomes" id="UP001268577"/>
    </source>
</evidence>
<dbReference type="SUPFAM" id="SSF81345">
    <property type="entry name" value="ABC transporter involved in vitamin B12 uptake, BtuC"/>
    <property type="match status" value="1"/>
</dbReference>
<feature type="transmembrane region" description="Helical" evidence="8">
    <location>
        <begin position="71"/>
        <end position="89"/>
    </location>
</feature>
<dbReference type="EMBL" id="JARQBZ010000003">
    <property type="protein sequence ID" value="MDT2832871.1"/>
    <property type="molecule type" value="Genomic_DNA"/>
</dbReference>
<dbReference type="RefSeq" id="WP_311878914.1">
    <property type="nucleotide sequence ID" value="NZ_JARQBZ010000003.1"/>
</dbReference>
<evidence type="ECO:0000256" key="8">
    <source>
        <dbReference type="SAM" id="Phobius"/>
    </source>
</evidence>
<dbReference type="PANTHER" id="PTHR30472">
    <property type="entry name" value="FERRIC ENTEROBACTIN TRANSPORT SYSTEM PERMEASE PROTEIN"/>
    <property type="match status" value="1"/>
</dbReference>
<gene>
    <name evidence="9" type="ORF">P7H70_02290</name>
</gene>
<keyword evidence="6 8" id="KW-1133">Transmembrane helix</keyword>
<feature type="transmembrane region" description="Helical" evidence="8">
    <location>
        <begin position="246"/>
        <end position="275"/>
    </location>
</feature>
<dbReference type="Gene3D" id="1.10.3470.10">
    <property type="entry name" value="ABC transporter involved in vitamin B12 uptake, BtuC"/>
    <property type="match status" value="1"/>
</dbReference>
<comment type="subcellular location">
    <subcellularLocation>
        <location evidence="1">Cell membrane</location>
        <topology evidence="1">Multi-pass membrane protein</topology>
    </subcellularLocation>
</comment>
<evidence type="ECO:0000256" key="2">
    <source>
        <dbReference type="ARBA" id="ARBA00007935"/>
    </source>
</evidence>
<reference evidence="9" key="1">
    <citation type="submission" date="2023-03" db="EMBL/GenBank/DDBJ databases">
        <authorList>
            <person name="Shen W."/>
            <person name="Cai J."/>
        </authorList>
    </citation>
    <scope>NUCLEOTIDE SEQUENCE</scope>
    <source>
        <strain evidence="9">P96-3</strain>
    </source>
</reference>
<feature type="transmembrane region" description="Helical" evidence="8">
    <location>
        <begin position="153"/>
        <end position="173"/>
    </location>
</feature>
<keyword evidence="3" id="KW-0813">Transport</keyword>
<dbReference type="InterPro" id="IPR000522">
    <property type="entry name" value="ABC_transptr_permease_BtuC"/>
</dbReference>